<dbReference type="AlphaFoldDB" id="A0A4P9Z1K6"/>
<feature type="region of interest" description="Disordered" evidence="1">
    <location>
        <begin position="1"/>
        <end position="57"/>
    </location>
</feature>
<feature type="compositionally biased region" description="Polar residues" evidence="1">
    <location>
        <begin position="1"/>
        <end position="12"/>
    </location>
</feature>
<dbReference type="Proteomes" id="UP000278143">
    <property type="component" value="Unassembled WGS sequence"/>
</dbReference>
<organism evidence="3 4">
    <name type="scientific">Syncephalis pseudoplumigaleata</name>
    <dbReference type="NCBI Taxonomy" id="1712513"/>
    <lineage>
        <taxon>Eukaryota</taxon>
        <taxon>Fungi</taxon>
        <taxon>Fungi incertae sedis</taxon>
        <taxon>Zoopagomycota</taxon>
        <taxon>Zoopagomycotina</taxon>
        <taxon>Zoopagomycetes</taxon>
        <taxon>Zoopagales</taxon>
        <taxon>Piptocephalidaceae</taxon>
        <taxon>Syncephalis</taxon>
    </lineage>
</organism>
<feature type="compositionally biased region" description="Polar residues" evidence="1">
    <location>
        <begin position="21"/>
        <end position="32"/>
    </location>
</feature>
<dbReference type="PANTHER" id="PTHR14336:SF8">
    <property type="entry name" value="PROTEIN OPY1"/>
    <property type="match status" value="1"/>
</dbReference>
<dbReference type="FunFam" id="2.30.29.30:FF:000286">
    <property type="entry name" value="PH-protein kinase domain containing protein"/>
    <property type="match status" value="3"/>
</dbReference>
<protein>
    <recommendedName>
        <fullName evidence="2">PH domain-containing protein</fullName>
    </recommendedName>
</protein>
<dbReference type="EMBL" id="KZ989600">
    <property type="protein sequence ID" value="RKP25832.1"/>
    <property type="molecule type" value="Genomic_DNA"/>
</dbReference>
<feature type="compositionally biased region" description="Polar residues" evidence="1">
    <location>
        <begin position="446"/>
        <end position="471"/>
    </location>
</feature>
<feature type="region of interest" description="Disordered" evidence="1">
    <location>
        <begin position="196"/>
        <end position="225"/>
    </location>
</feature>
<evidence type="ECO:0000259" key="2">
    <source>
        <dbReference type="PROSITE" id="PS50003"/>
    </source>
</evidence>
<feature type="region of interest" description="Disordered" evidence="1">
    <location>
        <begin position="251"/>
        <end position="296"/>
    </location>
</feature>
<evidence type="ECO:0000313" key="3">
    <source>
        <dbReference type="EMBL" id="RKP25832.1"/>
    </source>
</evidence>
<dbReference type="SUPFAM" id="SSF50729">
    <property type="entry name" value="PH domain-like"/>
    <property type="match status" value="3"/>
</dbReference>
<feature type="region of interest" description="Disordered" evidence="1">
    <location>
        <begin position="421"/>
        <end position="487"/>
    </location>
</feature>
<dbReference type="Gene3D" id="2.30.29.30">
    <property type="entry name" value="Pleckstrin-homology domain (PH domain)/Phosphotyrosine-binding domain (PTB)"/>
    <property type="match status" value="3"/>
</dbReference>
<evidence type="ECO:0000256" key="1">
    <source>
        <dbReference type="SAM" id="MobiDB-lite"/>
    </source>
</evidence>
<feature type="compositionally biased region" description="Low complexity" evidence="1">
    <location>
        <begin position="216"/>
        <end position="225"/>
    </location>
</feature>
<dbReference type="PANTHER" id="PTHR14336">
    <property type="entry name" value="TANDEM PH DOMAIN CONTAINING PROTEIN"/>
    <property type="match status" value="1"/>
</dbReference>
<dbReference type="SMART" id="SM00233">
    <property type="entry name" value="PH"/>
    <property type="match status" value="3"/>
</dbReference>
<dbReference type="InterPro" id="IPR011993">
    <property type="entry name" value="PH-like_dom_sf"/>
</dbReference>
<dbReference type="InterPro" id="IPR051707">
    <property type="entry name" value="PI-Interact_SigTrans_Reg"/>
</dbReference>
<sequence>MSTQHQNSNAPAPSTAEAATRQASNNRFSRSQLDPIPFSDESDSEPEAPEPALEHGNNEQAALCYESDEQYELDDMEATRSQLTEVTREQTINAGYLMKRGELRKTWKKRWFVLRQSELVYYKDQKEYKLLGIIPLDSILACAEVQRTKKRKSKRANVFGIVTTKRKFYFSAPSPEDMLSWLRLIRETRANAIAGRTASPDEASPHAGPLKRQASPTAAAHPDAPQAALEISATSLANGRTVTFLVQNDAAAGPASASPGEGRTSPAARGIGAAGAGGGGRGEDGQEGGEQTSFDDYADDEFDLKSDDDEAAAIILADAEEIWKKRWFVLRPTQLVYYKDQREYKSLGIIDLAHIKAVAAIPRKKRMNVFGVLTIHRKYYFQAGSPEELLGWIHALRETCQAATGRHSLASDGGDAAVAADMADKPASHRRSLLPSWATPARPSGDSASHQQAAIRASSNRSETSIGTMATTPHPDDGTPASAWNEGGEPMLQGYLTKLSQNSKVGRIRTWQKRWFVLRDNCLTYYKNDKESTPRQSIALAHVQAVQVVADPPSKQRPFCLQLVTPERPYLLAADTSILRDRWCQAIERILRSRAETLV</sequence>
<dbReference type="PROSITE" id="PS50003">
    <property type="entry name" value="PH_DOMAIN"/>
    <property type="match status" value="3"/>
</dbReference>
<dbReference type="Pfam" id="PF00169">
    <property type="entry name" value="PH"/>
    <property type="match status" value="3"/>
</dbReference>
<keyword evidence="4" id="KW-1185">Reference proteome</keyword>
<dbReference type="OrthoDB" id="2157866at2759"/>
<evidence type="ECO:0000313" key="4">
    <source>
        <dbReference type="Proteomes" id="UP000278143"/>
    </source>
</evidence>
<feature type="compositionally biased region" description="Low complexity" evidence="1">
    <location>
        <begin position="251"/>
        <end position="260"/>
    </location>
</feature>
<reference evidence="4" key="1">
    <citation type="journal article" date="2018" name="Nat. Microbiol.">
        <title>Leveraging single-cell genomics to expand the fungal tree of life.</title>
        <authorList>
            <person name="Ahrendt S.R."/>
            <person name="Quandt C.A."/>
            <person name="Ciobanu D."/>
            <person name="Clum A."/>
            <person name="Salamov A."/>
            <person name="Andreopoulos B."/>
            <person name="Cheng J.F."/>
            <person name="Woyke T."/>
            <person name="Pelin A."/>
            <person name="Henrissat B."/>
            <person name="Reynolds N.K."/>
            <person name="Benny G.L."/>
            <person name="Smith M.E."/>
            <person name="James T.Y."/>
            <person name="Grigoriev I.V."/>
        </authorList>
    </citation>
    <scope>NUCLEOTIDE SEQUENCE [LARGE SCALE GENOMIC DNA]</scope>
    <source>
        <strain evidence="4">Benny S71-1</strain>
    </source>
</reference>
<dbReference type="InterPro" id="IPR001849">
    <property type="entry name" value="PH_domain"/>
</dbReference>
<proteinExistence type="predicted"/>
<accession>A0A4P9Z1K6</accession>
<feature type="domain" description="PH" evidence="2">
    <location>
        <begin position="489"/>
        <end position="592"/>
    </location>
</feature>
<feature type="domain" description="PH" evidence="2">
    <location>
        <begin position="90"/>
        <end position="190"/>
    </location>
</feature>
<feature type="domain" description="PH" evidence="2">
    <location>
        <begin position="323"/>
        <end position="401"/>
    </location>
</feature>
<name>A0A4P9Z1K6_9FUNG</name>
<gene>
    <name evidence="3" type="ORF">SYNPS1DRAFT_28443</name>
</gene>